<evidence type="ECO:0000313" key="3">
    <source>
        <dbReference type="EMBL" id="QGR09062.1"/>
    </source>
</evidence>
<dbReference type="Proteomes" id="UP001171299">
    <property type="component" value="Unassembled WGS sequence"/>
</dbReference>
<dbReference type="GO" id="GO:1901135">
    <property type="term" value="P:carbohydrate derivative metabolic process"/>
    <property type="evidence" value="ECO:0007669"/>
    <property type="project" value="UniProtKB-ARBA"/>
</dbReference>
<dbReference type="InterPro" id="IPR001296">
    <property type="entry name" value="Glyco_trans_1"/>
</dbReference>
<evidence type="ECO:0000313" key="2">
    <source>
        <dbReference type="EMBL" id="MDO6407086.1"/>
    </source>
</evidence>
<reference evidence="3" key="2">
    <citation type="journal article" date="2020" name="Environ. Microbiol.">
        <title>The extreme plant-growth-promoting properties of Pantoea phytobeneficialis MSR2 revealed by functional and genomic analysis.</title>
        <authorList>
            <person name="Nascimento F.X."/>
            <person name="Hernandez A.G."/>
            <person name="Glick B.R."/>
            <person name="Rossi M.J."/>
        </authorList>
    </citation>
    <scope>NUCLEOTIDE SEQUENCE</scope>
    <source>
        <strain evidence="3">MSR2</strain>
    </source>
</reference>
<dbReference type="SUPFAM" id="SSF53756">
    <property type="entry name" value="UDP-Glycosyltransferase/glycogen phosphorylase"/>
    <property type="match status" value="1"/>
</dbReference>
<dbReference type="EMBL" id="CP024637">
    <property type="protein sequence ID" value="QGR09062.1"/>
    <property type="molecule type" value="Genomic_DNA"/>
</dbReference>
<keyword evidence="5" id="KW-1185">Reference proteome</keyword>
<dbReference type="EMBL" id="JAUOOM010000009">
    <property type="protein sequence ID" value="MDO6407086.1"/>
    <property type="molecule type" value="Genomic_DNA"/>
</dbReference>
<geneLocation type="plasmid" evidence="4">
    <name>pmsr2a</name>
</geneLocation>
<geneLocation type="plasmid" evidence="3">
    <name>pMSR2A</name>
</geneLocation>
<feature type="domain" description="Glycosyl transferase family 1" evidence="1">
    <location>
        <begin position="167"/>
        <end position="317"/>
    </location>
</feature>
<organism evidence="3 4">
    <name type="scientific">Pantoea phytobeneficialis</name>
    <dbReference type="NCBI Taxonomy" id="2052056"/>
    <lineage>
        <taxon>Bacteria</taxon>
        <taxon>Pseudomonadati</taxon>
        <taxon>Pseudomonadota</taxon>
        <taxon>Gammaproteobacteria</taxon>
        <taxon>Enterobacterales</taxon>
        <taxon>Erwiniaceae</taxon>
        <taxon>Pantoea</taxon>
    </lineage>
</organism>
<accession>A0AAP9H9R6</accession>
<dbReference type="PANTHER" id="PTHR12526:SF630">
    <property type="entry name" value="GLYCOSYLTRANSFERASE"/>
    <property type="match status" value="1"/>
</dbReference>
<dbReference type="EC" id="2.4.-.-" evidence="2"/>
<keyword evidence="2" id="KW-0328">Glycosyltransferase</keyword>
<evidence type="ECO:0000313" key="5">
    <source>
        <dbReference type="Proteomes" id="UP001171299"/>
    </source>
</evidence>
<sequence length="383" mass="43873">MNIVVSSDGYPEKRNIMVDPENNYVNLKKKNIYLYINTLRQKVFKKNKIFIFQPFPGMISDNGDIIHLFNEVARTSSRWVSTFETEIPRVLPVAGIAKTQNPELHALMRLAARKECVRLIAISEATHRIQLKLLDAFPTLKDSIAAKLCVMHPPQPLLTDKVRKATDTLITFSFIGNEFYRKGGAEVVMAFTELANEGLIDPQKIKVNLIGDLGRRHNIAHHHYQDNDSFHHQIEDLINKWSFFHHASSLPNTSVIELLKQTDVGLLPTWQDTYGFSVLEMQACGCPVITTNVRALPEINPSYAGWLIEHKLNDMFEFTVDSDQTKQKIRNTIISQLKGYITDVVHDPGSINRRSEQALTRIRREHDPRCFQERLKDIYLSVG</sequence>
<dbReference type="AlphaFoldDB" id="A0AAP9H9R6"/>
<name>A0AAP9H9R6_9GAMM</name>
<reference evidence="4" key="1">
    <citation type="submission" date="2017-11" db="EMBL/GenBank/DDBJ databases">
        <title>Genome sequence of Pantoea sp. MSR2.</title>
        <authorList>
            <person name="Nascimento F.X."/>
        </authorList>
    </citation>
    <scope>NUCLEOTIDE SEQUENCE [LARGE SCALE GENOMIC DNA]</scope>
    <source>
        <strain evidence="4">MSR2</strain>
        <plasmid evidence="4">pmsr2a</plasmid>
    </source>
</reference>
<dbReference type="Pfam" id="PF00534">
    <property type="entry name" value="Glycos_transf_1"/>
    <property type="match status" value="1"/>
</dbReference>
<dbReference type="RefSeq" id="WP_208726483.1">
    <property type="nucleotide sequence ID" value="NZ_CP024637.1"/>
</dbReference>
<keyword evidence="3" id="KW-0808">Transferase</keyword>
<gene>
    <name evidence="3" type="ORF">CTZ24_21655</name>
    <name evidence="2" type="ORF">Q3404_10900</name>
</gene>
<evidence type="ECO:0000259" key="1">
    <source>
        <dbReference type="Pfam" id="PF00534"/>
    </source>
</evidence>
<dbReference type="Gene3D" id="3.40.50.2000">
    <property type="entry name" value="Glycogen Phosphorylase B"/>
    <property type="match status" value="1"/>
</dbReference>
<proteinExistence type="predicted"/>
<dbReference type="Proteomes" id="UP000424872">
    <property type="component" value="Plasmid pMSR2A"/>
</dbReference>
<dbReference type="PANTHER" id="PTHR12526">
    <property type="entry name" value="GLYCOSYLTRANSFERASE"/>
    <property type="match status" value="1"/>
</dbReference>
<keyword evidence="3" id="KW-0614">Plasmid</keyword>
<reference evidence="2" key="3">
    <citation type="submission" date="2023-07" db="EMBL/GenBank/DDBJ databases">
        <title>The extreme plant-growth-promoting properties of Pantoea phytobeneficialis PF55 revealed by functional and genomic analysis.</title>
        <authorList>
            <person name="Nascimento F.X."/>
            <person name="Marcio R.J."/>
        </authorList>
    </citation>
    <scope>NUCLEOTIDE SEQUENCE</scope>
    <source>
        <strain evidence="2">PF55</strain>
    </source>
</reference>
<dbReference type="GO" id="GO:0016757">
    <property type="term" value="F:glycosyltransferase activity"/>
    <property type="evidence" value="ECO:0007669"/>
    <property type="project" value="UniProtKB-KW"/>
</dbReference>
<protein>
    <submittedName>
        <fullName evidence="3">Glycosyl transferase</fullName>
    </submittedName>
    <submittedName>
        <fullName evidence="2">Glycosyltransferase</fullName>
        <ecNumber evidence="2">2.4.-.-</ecNumber>
    </submittedName>
</protein>
<evidence type="ECO:0000313" key="4">
    <source>
        <dbReference type="Proteomes" id="UP000424872"/>
    </source>
</evidence>
<dbReference type="KEGG" id="ppho:CTZ24_21655"/>